<comment type="caution">
    <text evidence="4">The sequence shown here is derived from an EMBL/GenBank/DDBJ whole genome shotgun (WGS) entry which is preliminary data.</text>
</comment>
<name>A0ABP9C011_9PSEU</name>
<protein>
    <recommendedName>
        <fullName evidence="3">N-acetyltransferase domain-containing protein</fullName>
    </recommendedName>
</protein>
<evidence type="ECO:0000313" key="5">
    <source>
        <dbReference type="Proteomes" id="UP001500928"/>
    </source>
</evidence>
<dbReference type="Proteomes" id="UP001500928">
    <property type="component" value="Unassembled WGS sequence"/>
</dbReference>
<evidence type="ECO:0000259" key="3">
    <source>
        <dbReference type="PROSITE" id="PS51186"/>
    </source>
</evidence>
<dbReference type="InterPro" id="IPR000182">
    <property type="entry name" value="GNAT_dom"/>
</dbReference>
<accession>A0ABP9C011</accession>
<dbReference type="RefSeq" id="WP_345420362.1">
    <property type="nucleotide sequence ID" value="NZ_BAABHO010000042.1"/>
</dbReference>
<dbReference type="Pfam" id="PF00583">
    <property type="entry name" value="Acetyltransf_1"/>
    <property type="match status" value="1"/>
</dbReference>
<evidence type="ECO:0000256" key="1">
    <source>
        <dbReference type="ARBA" id="ARBA00022679"/>
    </source>
</evidence>
<gene>
    <name evidence="4" type="ORF">GCM10023200_44020</name>
</gene>
<feature type="domain" description="N-acetyltransferase" evidence="3">
    <location>
        <begin position="1"/>
        <end position="147"/>
    </location>
</feature>
<dbReference type="SUPFAM" id="SSF55729">
    <property type="entry name" value="Acyl-CoA N-acyltransferases (Nat)"/>
    <property type="match status" value="1"/>
</dbReference>
<dbReference type="EMBL" id="BAABHO010000042">
    <property type="protein sequence ID" value="GAA4802098.1"/>
    <property type="molecule type" value="Genomic_DNA"/>
</dbReference>
<keyword evidence="1" id="KW-0808">Transferase</keyword>
<dbReference type="Gene3D" id="3.40.630.30">
    <property type="match status" value="1"/>
</dbReference>
<keyword evidence="2" id="KW-0012">Acyltransferase</keyword>
<proteinExistence type="predicted"/>
<dbReference type="PROSITE" id="PS51186">
    <property type="entry name" value="GNAT"/>
    <property type="match status" value="1"/>
</dbReference>
<sequence length="147" mass="15978">MGCRWAREDEVALLEDVQREASLIWDEYRADLLAHPEAIEVPVAQVRALRVRVDEQGGEVTGFAAVLPLPDGDVELDGLFVRPAHMRRGIGARLVADAAGRARAAGAARMVVTANPRAEGFYVRAGFRTVGSAPTRFGPAIRMEMLL</sequence>
<dbReference type="CDD" id="cd04301">
    <property type="entry name" value="NAT_SF"/>
    <property type="match status" value="1"/>
</dbReference>
<evidence type="ECO:0000313" key="4">
    <source>
        <dbReference type="EMBL" id="GAA4802098.1"/>
    </source>
</evidence>
<dbReference type="InterPro" id="IPR050832">
    <property type="entry name" value="Bact_Acetyltransf"/>
</dbReference>
<keyword evidence="5" id="KW-1185">Reference proteome</keyword>
<dbReference type="PANTHER" id="PTHR43877">
    <property type="entry name" value="AMINOALKYLPHOSPHONATE N-ACETYLTRANSFERASE-RELATED-RELATED"/>
    <property type="match status" value="1"/>
</dbReference>
<reference evidence="5" key="1">
    <citation type="journal article" date="2019" name="Int. J. Syst. Evol. Microbiol.">
        <title>The Global Catalogue of Microorganisms (GCM) 10K type strain sequencing project: providing services to taxonomists for standard genome sequencing and annotation.</title>
        <authorList>
            <consortium name="The Broad Institute Genomics Platform"/>
            <consortium name="The Broad Institute Genome Sequencing Center for Infectious Disease"/>
            <person name="Wu L."/>
            <person name="Ma J."/>
        </authorList>
    </citation>
    <scope>NUCLEOTIDE SEQUENCE [LARGE SCALE GENOMIC DNA]</scope>
    <source>
        <strain evidence="5">JCM 17979</strain>
    </source>
</reference>
<evidence type="ECO:0000256" key="2">
    <source>
        <dbReference type="ARBA" id="ARBA00023315"/>
    </source>
</evidence>
<organism evidence="4 5">
    <name type="scientific">Actinomycetospora chlora</name>
    <dbReference type="NCBI Taxonomy" id="663608"/>
    <lineage>
        <taxon>Bacteria</taxon>
        <taxon>Bacillati</taxon>
        <taxon>Actinomycetota</taxon>
        <taxon>Actinomycetes</taxon>
        <taxon>Pseudonocardiales</taxon>
        <taxon>Pseudonocardiaceae</taxon>
        <taxon>Actinomycetospora</taxon>
    </lineage>
</organism>
<dbReference type="PANTHER" id="PTHR43877:SF1">
    <property type="entry name" value="ACETYLTRANSFERASE"/>
    <property type="match status" value="1"/>
</dbReference>
<dbReference type="InterPro" id="IPR016181">
    <property type="entry name" value="Acyl_CoA_acyltransferase"/>
</dbReference>